<sequence>MLKTAIIEFIAAMYSTTVSEVQKDVESLKRAEEALDQFCEAMTDAGY</sequence>
<comment type="caution">
    <text evidence="1">The sequence shown here is derived from an EMBL/GenBank/DDBJ whole genome shotgun (WGS) entry which is preliminary data.</text>
</comment>
<keyword evidence="2" id="KW-1185">Reference proteome</keyword>
<organism evidence="1 2">
    <name type="scientific">Acidicapsa dinghuensis</name>
    <dbReference type="NCBI Taxonomy" id="2218256"/>
    <lineage>
        <taxon>Bacteria</taxon>
        <taxon>Pseudomonadati</taxon>
        <taxon>Acidobacteriota</taxon>
        <taxon>Terriglobia</taxon>
        <taxon>Terriglobales</taxon>
        <taxon>Acidobacteriaceae</taxon>
        <taxon>Acidicapsa</taxon>
    </lineage>
</organism>
<protein>
    <submittedName>
        <fullName evidence="1">Uncharacterized protein</fullName>
    </submittedName>
</protein>
<dbReference type="RefSeq" id="WP_263338163.1">
    <property type="nucleotide sequence ID" value="NZ_JAGSYH010000004.1"/>
</dbReference>
<evidence type="ECO:0000313" key="1">
    <source>
        <dbReference type="EMBL" id="MFC5862084.1"/>
    </source>
</evidence>
<dbReference type="EMBL" id="JBHSPH010000002">
    <property type="protein sequence ID" value="MFC5862084.1"/>
    <property type="molecule type" value="Genomic_DNA"/>
</dbReference>
<gene>
    <name evidence="1" type="ORF">ACFPT7_07250</name>
</gene>
<proteinExistence type="predicted"/>
<accession>A0ABW1ECI7</accession>
<evidence type="ECO:0000313" key="2">
    <source>
        <dbReference type="Proteomes" id="UP001596091"/>
    </source>
</evidence>
<name>A0ABW1ECI7_9BACT</name>
<reference evidence="2" key="1">
    <citation type="journal article" date="2019" name="Int. J. Syst. Evol. Microbiol.">
        <title>The Global Catalogue of Microorganisms (GCM) 10K type strain sequencing project: providing services to taxonomists for standard genome sequencing and annotation.</title>
        <authorList>
            <consortium name="The Broad Institute Genomics Platform"/>
            <consortium name="The Broad Institute Genome Sequencing Center for Infectious Disease"/>
            <person name="Wu L."/>
            <person name="Ma J."/>
        </authorList>
    </citation>
    <scope>NUCLEOTIDE SEQUENCE [LARGE SCALE GENOMIC DNA]</scope>
    <source>
        <strain evidence="2">JCM 4087</strain>
    </source>
</reference>
<dbReference type="Proteomes" id="UP001596091">
    <property type="component" value="Unassembled WGS sequence"/>
</dbReference>